<dbReference type="Proteomes" id="UP000324222">
    <property type="component" value="Unassembled WGS sequence"/>
</dbReference>
<proteinExistence type="predicted"/>
<evidence type="ECO:0000313" key="2">
    <source>
        <dbReference type="Proteomes" id="UP000324222"/>
    </source>
</evidence>
<reference evidence="1 2" key="1">
    <citation type="submission" date="2019-05" db="EMBL/GenBank/DDBJ databases">
        <title>Another draft genome of Portunus trituberculatus and its Hox gene families provides insights of decapod evolution.</title>
        <authorList>
            <person name="Jeong J.-H."/>
            <person name="Song I."/>
            <person name="Kim S."/>
            <person name="Choi T."/>
            <person name="Kim D."/>
            <person name="Ryu S."/>
            <person name="Kim W."/>
        </authorList>
    </citation>
    <scope>NUCLEOTIDE SEQUENCE [LARGE SCALE GENOMIC DNA]</scope>
    <source>
        <tissue evidence="1">Muscle</tissue>
    </source>
</reference>
<sequence>MWCPDVEKMLDVVREKEYLYIWDPKNESYSKESLRKSKFDEIAATLQELFPSMQGVVGGRWRWTD</sequence>
<organism evidence="1 2">
    <name type="scientific">Portunus trituberculatus</name>
    <name type="common">Swimming crab</name>
    <name type="synonym">Neptunus trituberculatus</name>
    <dbReference type="NCBI Taxonomy" id="210409"/>
    <lineage>
        <taxon>Eukaryota</taxon>
        <taxon>Metazoa</taxon>
        <taxon>Ecdysozoa</taxon>
        <taxon>Arthropoda</taxon>
        <taxon>Crustacea</taxon>
        <taxon>Multicrustacea</taxon>
        <taxon>Malacostraca</taxon>
        <taxon>Eumalacostraca</taxon>
        <taxon>Eucarida</taxon>
        <taxon>Decapoda</taxon>
        <taxon>Pleocyemata</taxon>
        <taxon>Brachyura</taxon>
        <taxon>Eubrachyura</taxon>
        <taxon>Portunoidea</taxon>
        <taxon>Portunidae</taxon>
        <taxon>Portuninae</taxon>
        <taxon>Portunus</taxon>
    </lineage>
</organism>
<accession>A0A5B7DLC3</accession>
<comment type="caution">
    <text evidence="1">The sequence shown here is derived from an EMBL/GenBank/DDBJ whole genome shotgun (WGS) entry which is preliminary data.</text>
</comment>
<protein>
    <submittedName>
        <fullName evidence="1">Uncharacterized protein</fullName>
    </submittedName>
</protein>
<gene>
    <name evidence="1" type="ORF">E2C01_014770</name>
</gene>
<keyword evidence="2" id="KW-1185">Reference proteome</keyword>
<dbReference type="AlphaFoldDB" id="A0A5B7DLC3"/>
<name>A0A5B7DLC3_PORTR</name>
<dbReference type="EMBL" id="VSRR010001015">
    <property type="protein sequence ID" value="MPC21776.1"/>
    <property type="molecule type" value="Genomic_DNA"/>
</dbReference>
<evidence type="ECO:0000313" key="1">
    <source>
        <dbReference type="EMBL" id="MPC21776.1"/>
    </source>
</evidence>